<feature type="region of interest" description="Disordered" evidence="8">
    <location>
        <begin position="209"/>
        <end position="229"/>
    </location>
</feature>
<dbReference type="InterPro" id="IPR007252">
    <property type="entry name" value="Nup84/Nup107"/>
</dbReference>
<dbReference type="GO" id="GO:0006406">
    <property type="term" value="P:mRNA export from nucleus"/>
    <property type="evidence" value="ECO:0007669"/>
    <property type="project" value="TreeGrafter"/>
</dbReference>
<dbReference type="Pfam" id="PF04121">
    <property type="entry name" value="Nup84_Nup100"/>
    <property type="match status" value="1"/>
</dbReference>
<reference evidence="9" key="1">
    <citation type="journal article" date="2021" name="IMA Fungus">
        <title>Genomic characterization of three marine fungi, including Emericellopsis atlantica sp. nov. with signatures of a generalist lifestyle and marine biomass degradation.</title>
        <authorList>
            <person name="Hagestad O.C."/>
            <person name="Hou L."/>
            <person name="Andersen J.H."/>
            <person name="Hansen E.H."/>
            <person name="Altermark B."/>
            <person name="Li C."/>
            <person name="Kuhnert E."/>
            <person name="Cox R.J."/>
            <person name="Crous P.W."/>
            <person name="Spatafora J.W."/>
            <person name="Lail K."/>
            <person name="Amirebrahimi M."/>
            <person name="Lipzen A."/>
            <person name="Pangilinan J."/>
            <person name="Andreopoulos W."/>
            <person name="Hayes R.D."/>
            <person name="Ng V."/>
            <person name="Grigoriev I.V."/>
            <person name="Jackson S.A."/>
            <person name="Sutton T.D.S."/>
            <person name="Dobson A.D.W."/>
            <person name="Rama T."/>
        </authorList>
    </citation>
    <scope>NUCLEOTIDE SEQUENCE</scope>
    <source>
        <strain evidence="9">TRa018bII</strain>
    </source>
</reference>
<evidence type="ECO:0000256" key="8">
    <source>
        <dbReference type="SAM" id="MobiDB-lite"/>
    </source>
</evidence>
<proteinExistence type="inferred from homology"/>
<keyword evidence="5 7" id="KW-0906">Nuclear pore complex</keyword>
<dbReference type="GO" id="GO:0031080">
    <property type="term" value="C:nuclear pore outer ring"/>
    <property type="evidence" value="ECO:0007669"/>
    <property type="project" value="TreeGrafter"/>
</dbReference>
<evidence type="ECO:0000256" key="4">
    <source>
        <dbReference type="ARBA" id="ARBA00023010"/>
    </source>
</evidence>
<dbReference type="OrthoDB" id="3098at2759"/>
<dbReference type="Proteomes" id="UP000824998">
    <property type="component" value="Unassembled WGS sequence"/>
</dbReference>
<keyword evidence="10" id="KW-1185">Reference proteome</keyword>
<gene>
    <name evidence="9" type="ORF">BJ875DRAFT_462433</name>
</gene>
<evidence type="ECO:0000256" key="1">
    <source>
        <dbReference type="ARBA" id="ARBA00022448"/>
    </source>
</evidence>
<feature type="compositionally biased region" description="Basic and acidic residues" evidence="8">
    <location>
        <begin position="135"/>
        <end position="151"/>
    </location>
</feature>
<comment type="subunit">
    <text evidence="7">Part of the nuclear pore complex (NPC).</text>
</comment>
<dbReference type="EMBL" id="MU251474">
    <property type="protein sequence ID" value="KAG9234122.1"/>
    <property type="molecule type" value="Genomic_DNA"/>
</dbReference>
<feature type="compositionally biased region" description="Acidic residues" evidence="8">
    <location>
        <begin position="166"/>
        <end position="175"/>
    </location>
</feature>
<name>A0A9P7YJ31_9HELO</name>
<organism evidence="9 10">
    <name type="scientific">Amylocarpus encephaloides</name>
    <dbReference type="NCBI Taxonomy" id="45428"/>
    <lineage>
        <taxon>Eukaryota</taxon>
        <taxon>Fungi</taxon>
        <taxon>Dikarya</taxon>
        <taxon>Ascomycota</taxon>
        <taxon>Pezizomycotina</taxon>
        <taxon>Leotiomycetes</taxon>
        <taxon>Helotiales</taxon>
        <taxon>Helotiales incertae sedis</taxon>
        <taxon>Amylocarpus</taxon>
    </lineage>
</organism>
<comment type="subcellular location">
    <subcellularLocation>
        <location evidence="7">Nucleus</location>
        <location evidence="7">Nuclear pore complex</location>
    </subcellularLocation>
    <subcellularLocation>
        <location evidence="7">Nucleus membrane</location>
    </subcellularLocation>
</comment>
<evidence type="ECO:0000256" key="7">
    <source>
        <dbReference type="RuleBase" id="RU365072"/>
    </source>
</evidence>
<dbReference type="GO" id="GO:0000973">
    <property type="term" value="P:post-transcriptional tethering of RNA polymerase II gene DNA at nuclear periphery"/>
    <property type="evidence" value="ECO:0007669"/>
    <property type="project" value="TreeGrafter"/>
</dbReference>
<feature type="region of interest" description="Disordered" evidence="8">
    <location>
        <begin position="135"/>
        <end position="187"/>
    </location>
</feature>
<keyword evidence="2" id="KW-0509">mRNA transport</keyword>
<keyword evidence="1 7" id="KW-0813">Transport</keyword>
<feature type="compositionally biased region" description="Basic and acidic residues" evidence="8">
    <location>
        <begin position="37"/>
        <end position="46"/>
    </location>
</feature>
<protein>
    <recommendedName>
        <fullName evidence="7">Nuclear pore complex protein</fullName>
    </recommendedName>
</protein>
<comment type="similarity">
    <text evidence="7">Belongs to the nucleoporin Nup84/Nup107 family.</text>
</comment>
<feature type="compositionally biased region" description="Basic and acidic residues" evidence="8">
    <location>
        <begin position="176"/>
        <end position="187"/>
    </location>
</feature>
<evidence type="ECO:0000256" key="2">
    <source>
        <dbReference type="ARBA" id="ARBA00022816"/>
    </source>
</evidence>
<evidence type="ECO:0000313" key="9">
    <source>
        <dbReference type="EMBL" id="KAG9234122.1"/>
    </source>
</evidence>
<feature type="region of interest" description="Disordered" evidence="8">
    <location>
        <begin position="1"/>
        <end position="62"/>
    </location>
</feature>
<keyword evidence="4 7" id="KW-0811">Translocation</keyword>
<evidence type="ECO:0000313" key="10">
    <source>
        <dbReference type="Proteomes" id="UP000824998"/>
    </source>
</evidence>
<accession>A0A9P7YJ31</accession>
<evidence type="ECO:0000256" key="6">
    <source>
        <dbReference type="ARBA" id="ARBA00023242"/>
    </source>
</evidence>
<dbReference type="Gene3D" id="1.10.3450.20">
    <property type="match status" value="1"/>
</dbReference>
<comment type="function">
    <text evidence="7">Functions as a component of the nuclear pore complex (NPC).</text>
</comment>
<comment type="caution">
    <text evidence="9">The sequence shown here is derived from an EMBL/GenBank/DDBJ whole genome shotgun (WGS) entry which is preliminary data.</text>
</comment>
<sequence>MAPLTRSGASSIPLGGMESLRPPRQKQREASWQFITRESRSDRELSIEPASSYDDQVMDEEDTEKHLQLKGPEDHEDILHPLREAANRVGREVERFAEELDGYNPLRAPAGEERHELTIELMHKYHAIAKETVGRLRGEHGSERQRKDDKAGRKKMRGFKIAQNTDELDYSDFDDEHPTTPADKKTTVDDLERWEQEVHTWDLLARLVERRHQPPGSDKSKSAPRQRTIHKYSTEKDLWNDFLDNDEIALERKTVISWFNDTAEESGEDIDDLVQELQQNAERGEIIAHGWLHTKAAIKNSKRLLGAHGSLDPSASAEMGSHKNTTRTEMLVTQLDPDVVTRQDRKLQAEDQYFERAIWLGCYEMLRRGRSQNDIKEWCAERTEIWRAVSMTGLPVGDDHSDEKANPESWVLWRRMCFALAHNGGGDEYERAVYGILSGDVSSVEPVCRTWDDFVFTHYNALLRTQFDTYLQSVSSLDLSPATLSNFGAFDAVQFHGEQQSVAERFIENLGNDPRTKQEAMKPMKMLQGVLIANRFEHFIHQQGLALSKFANAEKPSNMIPVETVQPTDLERYIALDDHDSLRVLTHILLIYMSLGIDLGGIWTQTAVENVIVAYVSFLRLANKEELIPLYCSQLTGPRRYAIMSRNLIDITDNAQRVTQITLMKGLGLDVQEFVRMQSRYLLHDHPDNSKGYPATSNFRLFRDTPGLERSIHVDFLGEGDIDRPDLLLIRSLEWYLLVGGLWSETFIIGTMLYLRFFKHVHLHAARILALRLNSDYIASRKTKAILGEQLDFNGLEDSDEDLTEVLDDSADNKRLLKQQMIIEAKNYREMETLMELLDIIETATGTENIVSPLSAEECAGVDWRQKLANSMLNGCNVAPIFMKGWLLTAPNEESEAEFALLRKAYLPETILAFIRTLDFAGRVLSRNFLMECMDLSAKIADEECDVLPLFEQSGKMQQLVQGFAVASKTLLLLSSEKKSTGSRTRKLKAKGWTHQLWSVER</sequence>
<dbReference type="GO" id="GO:0017056">
    <property type="term" value="F:structural constituent of nuclear pore"/>
    <property type="evidence" value="ECO:0007669"/>
    <property type="project" value="UniProtKB-UniRule"/>
</dbReference>
<evidence type="ECO:0000256" key="5">
    <source>
        <dbReference type="ARBA" id="ARBA00023132"/>
    </source>
</evidence>
<dbReference type="GO" id="GO:0006606">
    <property type="term" value="P:protein import into nucleus"/>
    <property type="evidence" value="ECO:0007669"/>
    <property type="project" value="TreeGrafter"/>
</dbReference>
<evidence type="ECO:0000256" key="3">
    <source>
        <dbReference type="ARBA" id="ARBA00022927"/>
    </source>
</evidence>
<keyword evidence="3" id="KW-0653">Protein transport</keyword>
<dbReference type="AlphaFoldDB" id="A0A9P7YJ31"/>
<dbReference type="PANTHER" id="PTHR13003">
    <property type="entry name" value="NUP107-RELATED"/>
    <property type="match status" value="1"/>
</dbReference>
<dbReference type="Gene3D" id="1.20.190.50">
    <property type="match status" value="1"/>
</dbReference>
<keyword evidence="6 7" id="KW-0539">Nucleus</keyword>
<keyword evidence="7" id="KW-0472">Membrane</keyword>
<dbReference type="GO" id="GO:0031965">
    <property type="term" value="C:nuclear membrane"/>
    <property type="evidence" value="ECO:0007669"/>
    <property type="project" value="UniProtKB-SubCell"/>
</dbReference>
<dbReference type="PANTHER" id="PTHR13003:SF2">
    <property type="entry name" value="NUCLEAR PORE COMPLEX PROTEIN NUP107"/>
    <property type="match status" value="1"/>
</dbReference>